<reference evidence="2" key="1">
    <citation type="submission" date="2022-07" db="EMBL/GenBank/DDBJ databases">
        <title>Fungi with potential for degradation of polypropylene.</title>
        <authorList>
            <person name="Gostincar C."/>
        </authorList>
    </citation>
    <scope>NUCLEOTIDE SEQUENCE</scope>
    <source>
        <strain evidence="2">EXF-13287</strain>
    </source>
</reference>
<protein>
    <submittedName>
        <fullName evidence="2">Uncharacterized protein</fullName>
    </submittedName>
</protein>
<feature type="region of interest" description="Disordered" evidence="1">
    <location>
        <begin position="296"/>
        <end position="342"/>
    </location>
</feature>
<feature type="compositionally biased region" description="Low complexity" evidence="1">
    <location>
        <begin position="357"/>
        <end position="369"/>
    </location>
</feature>
<organism evidence="2 3">
    <name type="scientific">Coniochaeta hoffmannii</name>
    <dbReference type="NCBI Taxonomy" id="91930"/>
    <lineage>
        <taxon>Eukaryota</taxon>
        <taxon>Fungi</taxon>
        <taxon>Dikarya</taxon>
        <taxon>Ascomycota</taxon>
        <taxon>Pezizomycotina</taxon>
        <taxon>Sordariomycetes</taxon>
        <taxon>Sordariomycetidae</taxon>
        <taxon>Coniochaetales</taxon>
        <taxon>Coniochaetaceae</taxon>
        <taxon>Coniochaeta</taxon>
    </lineage>
</organism>
<accession>A0AA38VD95</accession>
<dbReference type="EMBL" id="JANBVN010000244">
    <property type="protein sequence ID" value="KAJ9131135.1"/>
    <property type="molecule type" value="Genomic_DNA"/>
</dbReference>
<keyword evidence="3" id="KW-1185">Reference proteome</keyword>
<dbReference type="Proteomes" id="UP001174691">
    <property type="component" value="Unassembled WGS sequence"/>
</dbReference>
<feature type="region of interest" description="Disordered" evidence="1">
    <location>
        <begin position="30"/>
        <end position="51"/>
    </location>
</feature>
<proteinExistence type="predicted"/>
<evidence type="ECO:0000313" key="3">
    <source>
        <dbReference type="Proteomes" id="UP001174691"/>
    </source>
</evidence>
<feature type="compositionally biased region" description="Low complexity" evidence="1">
    <location>
        <begin position="247"/>
        <end position="265"/>
    </location>
</feature>
<dbReference type="AlphaFoldDB" id="A0AA38VD95"/>
<evidence type="ECO:0000256" key="1">
    <source>
        <dbReference type="SAM" id="MobiDB-lite"/>
    </source>
</evidence>
<comment type="caution">
    <text evidence="2">The sequence shown here is derived from an EMBL/GenBank/DDBJ whole genome shotgun (WGS) entry which is preliminary data.</text>
</comment>
<feature type="region of interest" description="Disordered" evidence="1">
    <location>
        <begin position="354"/>
        <end position="377"/>
    </location>
</feature>
<evidence type="ECO:0000313" key="2">
    <source>
        <dbReference type="EMBL" id="KAJ9131135.1"/>
    </source>
</evidence>
<name>A0AA38VD95_9PEZI</name>
<gene>
    <name evidence="2" type="ORF">NKR19_g9621</name>
</gene>
<feature type="compositionally biased region" description="Low complexity" evidence="1">
    <location>
        <begin position="300"/>
        <end position="312"/>
    </location>
</feature>
<feature type="region of interest" description="Disordered" evidence="1">
    <location>
        <begin position="130"/>
        <end position="265"/>
    </location>
</feature>
<sequence>MASPNEIIAASVRDLEKAFNELAIQATKAIRDSTTDSGGAHTAAGSSLASKLDSATSSYHLALDEIESEITKAMSVNLRDLSELRGRRMPAPVAAPATAADPKPVAPQAPMTIEVDSPVATTASPLVRTGAASQTHLPEPAPPHKQESKPPAPVPDMGFDLTVSPEVRPSPSPALSQAKAKQVKPSPKASPVPTVAQTAAITGRPGSAPSKKEPRVAPPSQASRTAGSIPQAPLQGPSAPVAPPAPMMEAPMGLPTSGPPNTATAPLPQAQAAAPPHEMVFTNMAFSVAPAANEATHGGAQVQMQAPAQQQHATDDNTTSSNMPGMAQFEGPADMSGDFSMSGFDPGMLDLNPAVMNNGSNNDNPLGNDTSNNAALGTSDLDADIEKLFASQGPNSADKMDMDYGLGDIDLANNSFDDINWGDDIGEDGDFGADFNASGS</sequence>